<feature type="active site" evidence="5">
    <location>
        <position position="44"/>
    </location>
</feature>
<gene>
    <name evidence="8" type="ORF">ACE1CA_25410</name>
</gene>
<proteinExistence type="inferred from homology"/>
<dbReference type="Gene3D" id="3.30.70.100">
    <property type="match status" value="1"/>
</dbReference>
<dbReference type="EMBL" id="JBHFNT010000227">
    <property type="protein sequence ID" value="MFB2837854.1"/>
    <property type="molecule type" value="Genomic_DNA"/>
</dbReference>
<evidence type="ECO:0000313" key="8">
    <source>
        <dbReference type="EMBL" id="MFB2837854.1"/>
    </source>
</evidence>
<dbReference type="RefSeq" id="WP_413280192.1">
    <property type="nucleotide sequence ID" value="NZ_JBHFNT010000227.1"/>
</dbReference>
<name>A0ABV4WRY1_9CYAN</name>
<dbReference type="InterPro" id="IPR036046">
    <property type="entry name" value="Acylphosphatase-like_dom_sf"/>
</dbReference>
<dbReference type="PROSITE" id="PS51160">
    <property type="entry name" value="ACYLPHOSPHATASE_3"/>
    <property type="match status" value="1"/>
</dbReference>
<feature type="domain" description="Acylphosphatase-like" evidence="7">
    <location>
        <begin position="11"/>
        <end position="97"/>
    </location>
</feature>
<dbReference type="InterPro" id="IPR001792">
    <property type="entry name" value="Acylphosphatase-like_dom"/>
</dbReference>
<keyword evidence="9" id="KW-1185">Reference proteome</keyword>
<dbReference type="PRINTS" id="PR00112">
    <property type="entry name" value="ACYLPHPHTASE"/>
</dbReference>
<keyword evidence="5" id="KW-0378">Hydrolase</keyword>
<dbReference type="InterPro" id="IPR017968">
    <property type="entry name" value="Acylphosphatase_CS"/>
</dbReference>
<protein>
    <recommendedName>
        <fullName evidence="3 5">acylphosphatase</fullName>
        <ecNumber evidence="2 5">3.6.1.7</ecNumber>
    </recommendedName>
</protein>
<dbReference type="InterPro" id="IPR020456">
    <property type="entry name" value="Acylphosphatase"/>
</dbReference>
<sequence length="100" mass="11318">MTKELPTDLIRVHVIVSGLVQGVGYRYSTYNQAKQLGINGWVRNLPDGRVEAVFEGKKAEVEQIVSWCHQGSRSAEVKNVAIEYEQPQGLTNFEIKGRDW</sequence>
<dbReference type="PANTHER" id="PTHR47268:SF4">
    <property type="entry name" value="ACYLPHOSPHATASE"/>
    <property type="match status" value="1"/>
</dbReference>
<dbReference type="SUPFAM" id="SSF54975">
    <property type="entry name" value="Acylphosphatase/BLUF domain-like"/>
    <property type="match status" value="1"/>
</dbReference>
<accession>A0ABV4WRY1</accession>
<evidence type="ECO:0000256" key="4">
    <source>
        <dbReference type="ARBA" id="ARBA00047645"/>
    </source>
</evidence>
<feature type="active site" evidence="5">
    <location>
        <position position="26"/>
    </location>
</feature>
<evidence type="ECO:0000256" key="2">
    <source>
        <dbReference type="ARBA" id="ARBA00012150"/>
    </source>
</evidence>
<dbReference type="Proteomes" id="UP001576780">
    <property type="component" value="Unassembled WGS sequence"/>
</dbReference>
<evidence type="ECO:0000313" key="9">
    <source>
        <dbReference type="Proteomes" id="UP001576780"/>
    </source>
</evidence>
<evidence type="ECO:0000256" key="3">
    <source>
        <dbReference type="ARBA" id="ARBA00015991"/>
    </source>
</evidence>
<comment type="similarity">
    <text evidence="1 6">Belongs to the acylphosphatase family.</text>
</comment>
<dbReference type="PANTHER" id="PTHR47268">
    <property type="entry name" value="ACYLPHOSPHATASE"/>
    <property type="match status" value="1"/>
</dbReference>
<organism evidence="8 9">
    <name type="scientific">Floridaenema evergladense BLCC-F167</name>
    <dbReference type="NCBI Taxonomy" id="3153639"/>
    <lineage>
        <taxon>Bacteria</taxon>
        <taxon>Bacillati</taxon>
        <taxon>Cyanobacteriota</taxon>
        <taxon>Cyanophyceae</taxon>
        <taxon>Oscillatoriophycideae</taxon>
        <taxon>Aerosakkonematales</taxon>
        <taxon>Aerosakkonemataceae</taxon>
        <taxon>Floridanema</taxon>
        <taxon>Floridanema evergladense</taxon>
    </lineage>
</organism>
<reference evidence="8 9" key="1">
    <citation type="submission" date="2024-09" db="EMBL/GenBank/DDBJ databases">
        <title>Floridaenema gen nov. (Aerosakkonemataceae, Aerosakkonematales ord. nov., Cyanobacteria) from benthic tropical and subtropical fresh waters, with the description of four new species.</title>
        <authorList>
            <person name="Moretto J.A."/>
            <person name="Berthold D.E."/>
            <person name="Lefler F.W."/>
            <person name="Huang I.-S."/>
            <person name="Laughinghouse H. IV."/>
        </authorList>
    </citation>
    <scope>NUCLEOTIDE SEQUENCE [LARGE SCALE GENOMIC DNA]</scope>
    <source>
        <strain evidence="8 9">BLCC-F167</strain>
    </source>
</reference>
<dbReference type="NCBIfam" id="NF011016">
    <property type="entry name" value="PRK14444.1"/>
    <property type="match status" value="1"/>
</dbReference>
<comment type="catalytic activity">
    <reaction evidence="4 5">
        <text>an acyl phosphate + H2O = a carboxylate + phosphate + H(+)</text>
        <dbReference type="Rhea" id="RHEA:14965"/>
        <dbReference type="ChEBI" id="CHEBI:15377"/>
        <dbReference type="ChEBI" id="CHEBI:15378"/>
        <dbReference type="ChEBI" id="CHEBI:29067"/>
        <dbReference type="ChEBI" id="CHEBI:43474"/>
        <dbReference type="ChEBI" id="CHEBI:59918"/>
        <dbReference type="EC" id="3.6.1.7"/>
    </reaction>
</comment>
<evidence type="ECO:0000259" key="7">
    <source>
        <dbReference type="PROSITE" id="PS51160"/>
    </source>
</evidence>
<evidence type="ECO:0000256" key="1">
    <source>
        <dbReference type="ARBA" id="ARBA00005614"/>
    </source>
</evidence>
<comment type="caution">
    <text evidence="8">The sequence shown here is derived from an EMBL/GenBank/DDBJ whole genome shotgun (WGS) entry which is preliminary data.</text>
</comment>
<evidence type="ECO:0000256" key="6">
    <source>
        <dbReference type="RuleBase" id="RU004168"/>
    </source>
</evidence>
<evidence type="ECO:0000256" key="5">
    <source>
        <dbReference type="PROSITE-ProRule" id="PRU00520"/>
    </source>
</evidence>
<dbReference type="PROSITE" id="PS00151">
    <property type="entry name" value="ACYLPHOSPHATASE_2"/>
    <property type="match status" value="1"/>
</dbReference>
<dbReference type="EC" id="3.6.1.7" evidence="2 5"/>
<dbReference type="Pfam" id="PF00708">
    <property type="entry name" value="Acylphosphatase"/>
    <property type="match status" value="1"/>
</dbReference>